<feature type="transmembrane region" description="Helical" evidence="1">
    <location>
        <begin position="197"/>
        <end position="219"/>
    </location>
</feature>
<accession>A0A1F7L1N8</accession>
<protein>
    <recommendedName>
        <fullName evidence="4">ABC-2 type transporter domain-containing protein</fullName>
    </recommendedName>
</protein>
<dbReference type="Pfam" id="PF06182">
    <property type="entry name" value="ABC2_membrane_6"/>
    <property type="match status" value="1"/>
</dbReference>
<gene>
    <name evidence="2" type="ORF">A3K52_04750</name>
</gene>
<dbReference type="PANTHER" id="PTHR36832:SF1">
    <property type="entry name" value="SLR1174 PROTEIN"/>
    <property type="match status" value="1"/>
</dbReference>
<dbReference type="PANTHER" id="PTHR36832">
    <property type="entry name" value="SLR1174 PROTEIN-RELATED"/>
    <property type="match status" value="1"/>
</dbReference>
<feature type="transmembrane region" description="Helical" evidence="1">
    <location>
        <begin position="112"/>
        <end position="133"/>
    </location>
</feature>
<dbReference type="AlphaFoldDB" id="A0A1F7L1N8"/>
<sequence length="261" mass="30630">MLPLIQVFKTTIREYAAYRLNFILWRLRMFLNLLFNFFLWSAVFDTRSTFGPFPKHAMISYILYANLISTFVLGSRTAEIGAYINDGTIINLILKPVSFFKYYFARDIADKVMNIVFALLELAIVIWLFNATLVLPQNIMLFALFFINGILISFFINLMLSFIGFWTPEIWAPRFLFIMLVFFISGSYFPLNLLPPPVYHALLVTPFPYLFFLPSLTLIGQIDGAVILFQLFFSYFWVVILYHLALYMWKTGNKNFSFWGR</sequence>
<keyword evidence="1" id="KW-0472">Membrane</keyword>
<keyword evidence="1" id="KW-1133">Transmembrane helix</keyword>
<reference evidence="2 3" key="1">
    <citation type="journal article" date="2016" name="Nat. Commun.">
        <title>Thousands of microbial genomes shed light on interconnected biogeochemical processes in an aquifer system.</title>
        <authorList>
            <person name="Anantharaman K."/>
            <person name="Brown C.T."/>
            <person name="Hug L.A."/>
            <person name="Sharon I."/>
            <person name="Castelle C.J."/>
            <person name="Probst A.J."/>
            <person name="Thomas B.C."/>
            <person name="Singh A."/>
            <person name="Wilkins M.J."/>
            <person name="Karaoz U."/>
            <person name="Brodie E.L."/>
            <person name="Williams K.H."/>
            <person name="Hubbard S.S."/>
            <person name="Banfield J.F."/>
        </authorList>
    </citation>
    <scope>NUCLEOTIDE SEQUENCE [LARGE SCALE GENOMIC DNA]</scope>
</reference>
<name>A0A1F7L1N8_9BACT</name>
<evidence type="ECO:0000256" key="1">
    <source>
        <dbReference type="SAM" id="Phobius"/>
    </source>
</evidence>
<feature type="transmembrane region" description="Helical" evidence="1">
    <location>
        <begin position="226"/>
        <end position="249"/>
    </location>
</feature>
<dbReference type="EMBL" id="MGBR01000001">
    <property type="protein sequence ID" value="OGK74052.1"/>
    <property type="molecule type" value="Genomic_DNA"/>
</dbReference>
<evidence type="ECO:0000313" key="2">
    <source>
        <dbReference type="EMBL" id="OGK74052.1"/>
    </source>
</evidence>
<dbReference type="InterPro" id="IPR010390">
    <property type="entry name" value="ABC-2_transporter-like"/>
</dbReference>
<feature type="transmembrane region" description="Helical" evidence="1">
    <location>
        <begin position="23"/>
        <end position="44"/>
    </location>
</feature>
<evidence type="ECO:0000313" key="3">
    <source>
        <dbReference type="Proteomes" id="UP000177050"/>
    </source>
</evidence>
<keyword evidence="1" id="KW-0812">Transmembrane</keyword>
<feature type="transmembrane region" description="Helical" evidence="1">
    <location>
        <begin position="56"/>
        <end position="74"/>
    </location>
</feature>
<organism evidence="2 3">
    <name type="scientific">Candidatus Roizmanbacteria bacterium RIFOXYD1_FULL_38_12</name>
    <dbReference type="NCBI Taxonomy" id="1802093"/>
    <lineage>
        <taxon>Bacteria</taxon>
        <taxon>Candidatus Roizmaniibacteriota</taxon>
    </lineage>
</organism>
<evidence type="ECO:0008006" key="4">
    <source>
        <dbReference type="Google" id="ProtNLM"/>
    </source>
</evidence>
<feature type="transmembrane region" description="Helical" evidence="1">
    <location>
        <begin position="139"/>
        <end position="163"/>
    </location>
</feature>
<comment type="caution">
    <text evidence="2">The sequence shown here is derived from an EMBL/GenBank/DDBJ whole genome shotgun (WGS) entry which is preliminary data.</text>
</comment>
<proteinExistence type="predicted"/>
<dbReference type="Proteomes" id="UP000177050">
    <property type="component" value="Unassembled WGS sequence"/>
</dbReference>
<feature type="transmembrane region" description="Helical" evidence="1">
    <location>
        <begin position="175"/>
        <end position="191"/>
    </location>
</feature>